<accession>A0A8T1X6R0</accession>
<reference evidence="2" key="1">
    <citation type="submission" date="2021-02" db="EMBL/GenBank/DDBJ databases">
        <authorList>
            <person name="Palmer J.M."/>
        </authorList>
    </citation>
    <scope>NUCLEOTIDE SEQUENCE</scope>
    <source>
        <strain evidence="2">SCRP23</strain>
    </source>
</reference>
<gene>
    <name evidence="2" type="ORF">PHYBOEH_008057</name>
</gene>
<organism evidence="2 3">
    <name type="scientific">Phytophthora boehmeriae</name>
    <dbReference type="NCBI Taxonomy" id="109152"/>
    <lineage>
        <taxon>Eukaryota</taxon>
        <taxon>Sar</taxon>
        <taxon>Stramenopiles</taxon>
        <taxon>Oomycota</taxon>
        <taxon>Peronosporomycetes</taxon>
        <taxon>Peronosporales</taxon>
        <taxon>Peronosporaceae</taxon>
        <taxon>Phytophthora</taxon>
    </lineage>
</organism>
<proteinExistence type="predicted"/>
<feature type="compositionally biased region" description="Polar residues" evidence="1">
    <location>
        <begin position="1"/>
        <end position="12"/>
    </location>
</feature>
<protein>
    <submittedName>
        <fullName evidence="2">Uncharacterized protein</fullName>
    </submittedName>
</protein>
<dbReference type="OrthoDB" id="70651at2759"/>
<feature type="region of interest" description="Disordered" evidence="1">
    <location>
        <begin position="118"/>
        <end position="144"/>
    </location>
</feature>
<evidence type="ECO:0000313" key="3">
    <source>
        <dbReference type="Proteomes" id="UP000693981"/>
    </source>
</evidence>
<feature type="compositionally biased region" description="Basic and acidic residues" evidence="1">
    <location>
        <begin position="15"/>
        <end position="28"/>
    </location>
</feature>
<feature type="region of interest" description="Disordered" evidence="1">
    <location>
        <begin position="1"/>
        <end position="32"/>
    </location>
</feature>
<keyword evidence="3" id="KW-1185">Reference proteome</keyword>
<dbReference type="Proteomes" id="UP000693981">
    <property type="component" value="Unassembled WGS sequence"/>
</dbReference>
<dbReference type="AlphaFoldDB" id="A0A8T1X6R0"/>
<sequence>MPLVTSQQSNNGKKAHSDQEVERLDQPRLIRTNSIEQEGLSHFLEQTNLDGSDGGHGDELYRLAASSPLVTTHKSPFSDRFFFPSNQDSSSYPHTSVAAAAVVDECFPNKTQVSASWTIPSPSPLEPSSKAAMRRRMTPRDKKNPEFETLLDEYKLTDIDHELDSFYLDTMEAIGNDLDLMSN</sequence>
<comment type="caution">
    <text evidence="2">The sequence shown here is derived from an EMBL/GenBank/DDBJ whole genome shotgun (WGS) entry which is preliminary data.</text>
</comment>
<dbReference type="EMBL" id="JAGDFL010000046">
    <property type="protein sequence ID" value="KAG7399723.1"/>
    <property type="molecule type" value="Genomic_DNA"/>
</dbReference>
<evidence type="ECO:0000313" key="2">
    <source>
        <dbReference type="EMBL" id="KAG7399723.1"/>
    </source>
</evidence>
<name>A0A8T1X6R0_9STRA</name>
<evidence type="ECO:0000256" key="1">
    <source>
        <dbReference type="SAM" id="MobiDB-lite"/>
    </source>
</evidence>